<dbReference type="InterPro" id="IPR004823">
    <property type="entry name" value="TAF_TATA-bd_Histone-like_dom"/>
</dbReference>
<evidence type="ECO:0000313" key="8">
    <source>
        <dbReference type="EMBL" id="EEB13571.1"/>
    </source>
</evidence>
<dbReference type="Gene3D" id="1.25.40.770">
    <property type="entry name" value="TAF6, C-terminal HEAT repeat domain"/>
    <property type="match status" value="1"/>
</dbReference>
<reference evidence="8" key="1">
    <citation type="submission" date="2007-04" db="EMBL/GenBank/DDBJ databases">
        <title>Annotation of Pediculus humanus corporis strain USDA.</title>
        <authorList>
            <person name="Kirkness E."/>
            <person name="Hannick L."/>
            <person name="Hass B."/>
            <person name="Bruggner R."/>
            <person name="Lawson D."/>
            <person name="Bidwell S."/>
            <person name="Joardar V."/>
            <person name="Caler E."/>
            <person name="Walenz B."/>
            <person name="Inman J."/>
            <person name="Schobel S."/>
            <person name="Galinsky K."/>
            <person name="Amedeo P."/>
            <person name="Strausberg R."/>
        </authorList>
    </citation>
    <scope>NUCLEOTIDE SEQUENCE</scope>
    <source>
        <strain evidence="8">USDA</strain>
    </source>
</reference>
<dbReference type="CDD" id="cd22932">
    <property type="entry name" value="HFD_TAF6L"/>
    <property type="match status" value="1"/>
</dbReference>
<dbReference type="InterPro" id="IPR011442">
    <property type="entry name" value="TAF6_C"/>
</dbReference>
<comment type="subcellular location">
    <subcellularLocation>
        <location evidence="1">Nucleus</location>
    </subcellularLocation>
</comment>
<dbReference type="SMART" id="SM00803">
    <property type="entry name" value="TAF"/>
    <property type="match status" value="1"/>
</dbReference>
<accession>E0VJL5</accession>
<dbReference type="CTD" id="8238756"/>
<dbReference type="GO" id="GO:0005669">
    <property type="term" value="C:transcription factor TFIID complex"/>
    <property type="evidence" value="ECO:0007669"/>
    <property type="project" value="InterPro"/>
</dbReference>
<dbReference type="PANTHER" id="PTHR10221">
    <property type="entry name" value="TRANSCRIPTION INITIATION FACTOR TFIID SUBUNIT 6"/>
    <property type="match status" value="1"/>
</dbReference>
<dbReference type="Pfam" id="PF02969">
    <property type="entry name" value="TAF"/>
    <property type="match status" value="1"/>
</dbReference>
<feature type="compositionally biased region" description="Basic and acidic residues" evidence="6">
    <location>
        <begin position="7"/>
        <end position="23"/>
    </location>
</feature>
<dbReference type="GO" id="GO:0016251">
    <property type="term" value="F:RNA polymerase II general transcription initiation factor activity"/>
    <property type="evidence" value="ECO:0007669"/>
    <property type="project" value="InterPro"/>
</dbReference>
<evidence type="ECO:0000313" key="10">
    <source>
        <dbReference type="Proteomes" id="UP000009046"/>
    </source>
</evidence>
<evidence type="ECO:0000256" key="4">
    <source>
        <dbReference type="ARBA" id="ARBA00023163"/>
    </source>
</evidence>
<dbReference type="Proteomes" id="UP000009046">
    <property type="component" value="Unassembled WGS sequence"/>
</dbReference>
<protein>
    <recommendedName>
        <fullName evidence="7">TATA box binding protein associated factor (TAF) histone-like fold domain-containing protein</fullName>
    </recommendedName>
</protein>
<name>E0VJL5_PEDHC</name>
<dbReference type="GO" id="GO:0051123">
    <property type="term" value="P:RNA polymerase II preinitiation complex assembly"/>
    <property type="evidence" value="ECO:0007669"/>
    <property type="project" value="TreeGrafter"/>
</dbReference>
<keyword evidence="3" id="KW-0805">Transcription regulation</keyword>
<feature type="domain" description="TATA box binding protein associated factor (TAF) histone-like fold" evidence="7">
    <location>
        <begin position="44"/>
        <end position="98"/>
    </location>
</feature>
<evidence type="ECO:0000313" key="9">
    <source>
        <dbReference type="EnsemblMetazoa" id="PHUM247940-PA"/>
    </source>
</evidence>
<dbReference type="InterPro" id="IPR009072">
    <property type="entry name" value="Histone-fold"/>
</dbReference>
<evidence type="ECO:0000256" key="6">
    <source>
        <dbReference type="SAM" id="MobiDB-lite"/>
    </source>
</evidence>
<organism>
    <name type="scientific">Pediculus humanus subsp. corporis</name>
    <name type="common">Body louse</name>
    <dbReference type="NCBI Taxonomy" id="121224"/>
    <lineage>
        <taxon>Eukaryota</taxon>
        <taxon>Metazoa</taxon>
        <taxon>Ecdysozoa</taxon>
        <taxon>Arthropoda</taxon>
        <taxon>Hexapoda</taxon>
        <taxon>Insecta</taxon>
        <taxon>Pterygota</taxon>
        <taxon>Neoptera</taxon>
        <taxon>Paraneoptera</taxon>
        <taxon>Psocodea</taxon>
        <taxon>Troctomorpha</taxon>
        <taxon>Phthiraptera</taxon>
        <taxon>Anoplura</taxon>
        <taxon>Pediculidae</taxon>
        <taxon>Pediculus</taxon>
    </lineage>
</organism>
<gene>
    <name evidence="9" type="primary">8238756</name>
    <name evidence="8" type="ORF">Phum_PHUM247940</name>
</gene>
<comment type="similarity">
    <text evidence="2">Belongs to the TAF6 family.</text>
</comment>
<dbReference type="EMBL" id="AAZO01002874">
    <property type="status" value="NOT_ANNOTATED_CDS"/>
    <property type="molecule type" value="Genomic_DNA"/>
</dbReference>
<dbReference type="EnsemblMetazoa" id="PHUM247940-RA">
    <property type="protein sequence ID" value="PHUM247940-PA"/>
    <property type="gene ID" value="PHUM247940"/>
</dbReference>
<evidence type="ECO:0000256" key="5">
    <source>
        <dbReference type="ARBA" id="ARBA00023242"/>
    </source>
</evidence>
<keyword evidence="4" id="KW-0804">Transcription</keyword>
<dbReference type="GeneID" id="8238756"/>
<dbReference type="KEGG" id="phu:Phum_PHUM247940"/>
<dbReference type="VEuPathDB" id="VectorBase:PHUM247940"/>
<dbReference type="RefSeq" id="XP_002426309.1">
    <property type="nucleotide sequence ID" value="XM_002426264.1"/>
</dbReference>
<dbReference type="OrthoDB" id="6621890at2759"/>
<dbReference type="GO" id="GO:0003713">
    <property type="term" value="F:transcription coactivator activity"/>
    <property type="evidence" value="ECO:0007669"/>
    <property type="project" value="TreeGrafter"/>
</dbReference>
<dbReference type="GO" id="GO:0046695">
    <property type="term" value="C:SLIK (SAGA-like) complex"/>
    <property type="evidence" value="ECO:0007669"/>
    <property type="project" value="InterPro"/>
</dbReference>
<dbReference type="Pfam" id="PF07571">
    <property type="entry name" value="TAF6_C"/>
    <property type="match status" value="1"/>
</dbReference>
<dbReference type="GO" id="GO:0000124">
    <property type="term" value="C:SAGA complex"/>
    <property type="evidence" value="ECO:0007669"/>
    <property type="project" value="InterPro"/>
</dbReference>
<dbReference type="InterPro" id="IPR046344">
    <property type="entry name" value="TAF6_C_sf"/>
</dbReference>
<sequence>MGKVKKEKPSKNLLDKKSKIDVSKKKKNGEKRKNSLSEGTRKYGYISTKSVLTMAEAAGFSGLQEDVAKNLAEDVTYRLRYIIQHNKLNSADLNEVLKMCDVPSIYGYTVNDPLQNFIYIKEADVYVLEDNLVDLPEIALSEIRVPKSNSYIATGSWMKSGEVKTSNEEVKTTTSVDQSNNENSKLSGKSSTLERQRSGNEIVGNETKIPTNLIKYYGITCNTILGHSDLKTLQTVEALSKNNSIDFGPYSATTRVVNAILLIVALDKKSSKISYDFSLRSYAARVLALILCQWCIRDEQKFSVVRKMGKLLIDFNATLKVHYGALTLLVAMGPETLFETLHGIIRQYLNYLERLKLNSISKNVINDINMLDDILLVAVALIYRNPIYNSRNLLDFNFNLCEYFGDTLCCVWPRSIQVSENMKYMNSRYKPQTKKLTVDNVFTITKFRKKKNTRIIFKFAGSKPVPEVNLRRKRLDSRYSQFIAGKESEGHVVVAGKRPRFTRTQPAINAMLPVGYIFSIL</sequence>
<evidence type="ECO:0000256" key="1">
    <source>
        <dbReference type="ARBA" id="ARBA00004123"/>
    </source>
</evidence>
<feature type="region of interest" description="Disordered" evidence="6">
    <location>
        <begin position="1"/>
        <end position="36"/>
    </location>
</feature>
<dbReference type="STRING" id="121224.E0VJL5"/>
<evidence type="ECO:0000256" key="2">
    <source>
        <dbReference type="ARBA" id="ARBA00007688"/>
    </source>
</evidence>
<dbReference type="AlphaFoldDB" id="E0VJL5"/>
<keyword evidence="5" id="KW-0539">Nucleus</keyword>
<dbReference type="GO" id="GO:0046982">
    <property type="term" value="F:protein heterodimerization activity"/>
    <property type="evidence" value="ECO:0007669"/>
    <property type="project" value="InterPro"/>
</dbReference>
<keyword evidence="10" id="KW-1185">Reference proteome</keyword>
<dbReference type="HOGENOM" id="CLU_529171_0_0_1"/>
<reference evidence="8" key="2">
    <citation type="submission" date="2007-04" db="EMBL/GenBank/DDBJ databases">
        <title>The genome of the human body louse.</title>
        <authorList>
            <consortium name="The Human Body Louse Genome Consortium"/>
            <person name="Kirkness E."/>
            <person name="Walenz B."/>
            <person name="Hass B."/>
            <person name="Bruggner R."/>
            <person name="Strausberg R."/>
        </authorList>
    </citation>
    <scope>NUCLEOTIDE SEQUENCE</scope>
    <source>
        <strain evidence="8">USDA</strain>
    </source>
</reference>
<dbReference type="EMBL" id="DS235226">
    <property type="protein sequence ID" value="EEB13571.1"/>
    <property type="molecule type" value="Genomic_DNA"/>
</dbReference>
<dbReference type="Gene3D" id="1.10.20.10">
    <property type="entry name" value="Histone, subunit A"/>
    <property type="match status" value="1"/>
</dbReference>
<feature type="region of interest" description="Disordered" evidence="6">
    <location>
        <begin position="163"/>
        <end position="201"/>
    </location>
</feature>
<dbReference type="eggNOG" id="KOG2549">
    <property type="taxonomic scope" value="Eukaryota"/>
</dbReference>
<dbReference type="InterPro" id="IPR037796">
    <property type="entry name" value="TAF6"/>
</dbReference>
<evidence type="ECO:0000256" key="3">
    <source>
        <dbReference type="ARBA" id="ARBA00023015"/>
    </source>
</evidence>
<proteinExistence type="inferred from homology"/>
<feature type="compositionally biased region" description="Polar residues" evidence="6">
    <location>
        <begin position="172"/>
        <end position="191"/>
    </location>
</feature>
<dbReference type="InParanoid" id="E0VJL5"/>
<dbReference type="PANTHER" id="PTHR10221:SF22">
    <property type="entry name" value="TAF6-LIKE RNA POLYMERASE II P300_CBP-ASSOCIATED FACTOR-ASSOCIATED FACTOR 65 KDA SUBUNIT 6L"/>
    <property type="match status" value="1"/>
</dbReference>
<reference evidence="9" key="3">
    <citation type="submission" date="2020-05" db="UniProtKB">
        <authorList>
            <consortium name="EnsemblMetazoa"/>
        </authorList>
    </citation>
    <scope>IDENTIFICATION</scope>
    <source>
        <strain evidence="9">USDA</strain>
    </source>
</reference>
<evidence type="ECO:0000259" key="7">
    <source>
        <dbReference type="SMART" id="SM00803"/>
    </source>
</evidence>